<feature type="compositionally biased region" description="Polar residues" evidence="5">
    <location>
        <begin position="1"/>
        <end position="23"/>
    </location>
</feature>
<reference evidence="8 9" key="1">
    <citation type="submission" date="2023-12" db="EMBL/GenBank/DDBJ databases">
        <title>A high-quality genome assembly for Dillenia turbinata (Dilleniales).</title>
        <authorList>
            <person name="Chanderbali A."/>
        </authorList>
    </citation>
    <scope>NUCLEOTIDE SEQUENCE [LARGE SCALE GENOMIC DNA]</scope>
    <source>
        <strain evidence="8">LSX21</strain>
        <tissue evidence="8">Leaf</tissue>
    </source>
</reference>
<dbReference type="SMART" id="SM00717">
    <property type="entry name" value="SANT"/>
    <property type="match status" value="2"/>
</dbReference>
<sequence>MSLNHSGSNNSSDTNELQNLLQDQSHKRTTGPTRRSTKGGWTGEEEDDLIIELVGKEGKKKWSEIASHLPGRIGKQCRERWHNHLNPDINKAAWTKVEEFVLVKAQSVHGNRWAEIAKLLPGRTENSIKNHWNCSLKKKMSLYLGGCPTIHLPAYPAPNFSSCTTKETSGESDVVKRSQGTTFSPDQKEYLEGSEQDTSYLDLVLGCSGTMLSHQQESKIQNTETRTKVADEPETLLFGYVISRKNDIVRTPTSERHQVGFISVSTPGQSDQMIAKHPNAATATDWVNDTFKSGHLKLSPDSPSGMAACKKRKMNPSSCSEVAASPKKLLEYPRQISDDSISLALGVADSVSTTLSLGNSAFSSKSAEEVNKRYKDSSTPSKLDNGDYIGLCYEPLHLKDLNCLFENGTFPSTDSFIRLPSSPPDSIDTLPSSNEKASSVNWSSPESILRSVARNYGNMPSIIRRRGIQTSRHARNLKQSDALCTPERTNSDKKSQTEDHRPSPEDDISSAISRNAKQLVLLAPGSGKSETSAAKHSVEKRLEYAFEMEWNSADSKSVTSCENQRMWADEKAICIPSLLLTNHFVN</sequence>
<feature type="region of interest" description="Disordered" evidence="5">
    <location>
        <begin position="421"/>
        <end position="444"/>
    </location>
</feature>
<dbReference type="InterPro" id="IPR009057">
    <property type="entry name" value="Homeodomain-like_sf"/>
</dbReference>
<gene>
    <name evidence="8" type="ORF">RJ641_016847</name>
</gene>
<feature type="domain" description="HTH myb-type" evidence="7">
    <location>
        <begin position="90"/>
        <end position="140"/>
    </location>
</feature>
<dbReference type="PANTHER" id="PTHR45614">
    <property type="entry name" value="MYB PROTEIN-RELATED"/>
    <property type="match status" value="1"/>
</dbReference>
<feature type="compositionally biased region" description="Basic and acidic residues" evidence="5">
    <location>
        <begin position="489"/>
        <end position="504"/>
    </location>
</feature>
<evidence type="ECO:0000256" key="2">
    <source>
        <dbReference type="ARBA" id="ARBA00022737"/>
    </source>
</evidence>
<comment type="subcellular location">
    <subcellularLocation>
        <location evidence="1">Nucleus</location>
    </subcellularLocation>
</comment>
<dbReference type="Proteomes" id="UP001370490">
    <property type="component" value="Unassembled WGS sequence"/>
</dbReference>
<dbReference type="GO" id="GO:0000981">
    <property type="term" value="F:DNA-binding transcription factor activity, RNA polymerase II-specific"/>
    <property type="evidence" value="ECO:0007669"/>
    <property type="project" value="TreeGrafter"/>
</dbReference>
<feature type="compositionally biased region" description="Basic residues" evidence="5">
    <location>
        <begin position="466"/>
        <end position="476"/>
    </location>
</feature>
<dbReference type="GO" id="GO:0005634">
    <property type="term" value="C:nucleus"/>
    <property type="evidence" value="ECO:0007669"/>
    <property type="project" value="UniProtKB-SubCell"/>
</dbReference>
<dbReference type="PROSITE" id="PS50090">
    <property type="entry name" value="MYB_LIKE"/>
    <property type="match status" value="2"/>
</dbReference>
<dbReference type="InterPro" id="IPR001005">
    <property type="entry name" value="SANT/Myb"/>
</dbReference>
<organism evidence="8 9">
    <name type="scientific">Dillenia turbinata</name>
    <dbReference type="NCBI Taxonomy" id="194707"/>
    <lineage>
        <taxon>Eukaryota</taxon>
        <taxon>Viridiplantae</taxon>
        <taxon>Streptophyta</taxon>
        <taxon>Embryophyta</taxon>
        <taxon>Tracheophyta</taxon>
        <taxon>Spermatophyta</taxon>
        <taxon>Magnoliopsida</taxon>
        <taxon>eudicotyledons</taxon>
        <taxon>Gunneridae</taxon>
        <taxon>Pentapetalae</taxon>
        <taxon>Dilleniales</taxon>
        <taxon>Dilleniaceae</taxon>
        <taxon>Dillenia</taxon>
    </lineage>
</organism>
<evidence type="ECO:0000259" key="7">
    <source>
        <dbReference type="PROSITE" id="PS51294"/>
    </source>
</evidence>
<dbReference type="PANTHER" id="PTHR45614:SF232">
    <property type="entry name" value="TRANSCRIPTION FACTOR MYB3R-2"/>
    <property type="match status" value="1"/>
</dbReference>
<dbReference type="AlphaFoldDB" id="A0AAN8UMS4"/>
<dbReference type="FunFam" id="1.10.10.60:FF:000010">
    <property type="entry name" value="Transcriptional activator Myb isoform A"/>
    <property type="match status" value="1"/>
</dbReference>
<keyword evidence="3" id="KW-0238">DNA-binding</keyword>
<dbReference type="InterPro" id="IPR017930">
    <property type="entry name" value="Myb_dom"/>
</dbReference>
<keyword evidence="9" id="KW-1185">Reference proteome</keyword>
<evidence type="ECO:0000259" key="6">
    <source>
        <dbReference type="PROSITE" id="PS50090"/>
    </source>
</evidence>
<evidence type="ECO:0000256" key="4">
    <source>
        <dbReference type="ARBA" id="ARBA00023242"/>
    </source>
</evidence>
<feature type="domain" description="Myb-like" evidence="6">
    <location>
        <begin position="86"/>
        <end position="136"/>
    </location>
</feature>
<dbReference type="GO" id="GO:0000978">
    <property type="term" value="F:RNA polymerase II cis-regulatory region sequence-specific DNA binding"/>
    <property type="evidence" value="ECO:0007669"/>
    <property type="project" value="TreeGrafter"/>
</dbReference>
<evidence type="ECO:0000256" key="3">
    <source>
        <dbReference type="ARBA" id="ARBA00023125"/>
    </source>
</evidence>
<feature type="region of interest" description="Disordered" evidence="5">
    <location>
        <begin position="466"/>
        <end position="511"/>
    </location>
</feature>
<dbReference type="InterPro" id="IPR050560">
    <property type="entry name" value="MYB_TF"/>
</dbReference>
<evidence type="ECO:0000256" key="1">
    <source>
        <dbReference type="ARBA" id="ARBA00004123"/>
    </source>
</evidence>
<evidence type="ECO:0000313" key="9">
    <source>
        <dbReference type="Proteomes" id="UP001370490"/>
    </source>
</evidence>
<proteinExistence type="predicted"/>
<protein>
    <submittedName>
        <fullName evidence="8">Uncharacterized protein</fullName>
    </submittedName>
</protein>
<feature type="domain" description="Myb-like" evidence="6">
    <location>
        <begin position="44"/>
        <end position="85"/>
    </location>
</feature>
<dbReference type="CDD" id="cd00167">
    <property type="entry name" value="SANT"/>
    <property type="match status" value="2"/>
</dbReference>
<feature type="domain" description="HTH myb-type" evidence="7">
    <location>
        <begin position="44"/>
        <end position="89"/>
    </location>
</feature>
<evidence type="ECO:0000313" key="8">
    <source>
        <dbReference type="EMBL" id="KAK6918425.1"/>
    </source>
</evidence>
<dbReference type="EMBL" id="JBAMMX010000022">
    <property type="protein sequence ID" value="KAK6918425.1"/>
    <property type="molecule type" value="Genomic_DNA"/>
</dbReference>
<keyword evidence="2" id="KW-0677">Repeat</keyword>
<comment type="caution">
    <text evidence="8">The sequence shown here is derived from an EMBL/GenBank/DDBJ whole genome shotgun (WGS) entry which is preliminary data.</text>
</comment>
<keyword evidence="4" id="KW-0539">Nucleus</keyword>
<dbReference type="PROSITE" id="PS51294">
    <property type="entry name" value="HTH_MYB"/>
    <property type="match status" value="2"/>
</dbReference>
<feature type="compositionally biased region" description="Polar residues" evidence="5">
    <location>
        <begin position="429"/>
        <end position="444"/>
    </location>
</feature>
<dbReference type="Pfam" id="PF13921">
    <property type="entry name" value="Myb_DNA-bind_6"/>
    <property type="match status" value="1"/>
</dbReference>
<evidence type="ECO:0000256" key="5">
    <source>
        <dbReference type="SAM" id="MobiDB-lite"/>
    </source>
</evidence>
<dbReference type="Gene3D" id="1.10.10.60">
    <property type="entry name" value="Homeodomain-like"/>
    <property type="match status" value="2"/>
</dbReference>
<name>A0AAN8UMS4_9MAGN</name>
<accession>A0AAN8UMS4</accession>
<dbReference type="SUPFAM" id="SSF46689">
    <property type="entry name" value="Homeodomain-like"/>
    <property type="match status" value="2"/>
</dbReference>
<feature type="region of interest" description="Disordered" evidence="5">
    <location>
        <begin position="1"/>
        <end position="42"/>
    </location>
</feature>